<keyword evidence="4" id="KW-1185">Reference proteome</keyword>
<sequence length="353" mass="38815">MRPVFRWLLPLCVLAAPATSDARGFEDVGYFCPTCNDQNAARKKALSAVPRPRCARRPSDDLHKVSECNAPGRRVFIVNQESREVHSFLVAWDPQRREYAIQQEIELDEAEESAYQKLIDFRLQWESVLTGGHGMSMNALQSPSSFGGRNEGPCGGATTVLDVALFPDSRGSAENRVRQIVRKAAEGFEAHRPRVQGGTIGVSAHEGRAEAHIERAIGDQLQRVLLASRSNEEGDLGDHASFSVELLGVNTLGQASARVEFEPEYSVALGRSLEDVLSGQVNVEDEECVRDKLATLAERDGEGEWRARAGQTPLKPSDLRGPVASGSGPTCWIDFHQGARVLHTFRVDCDRLE</sequence>
<accession>A0A3E1K4W4</accession>
<evidence type="ECO:0000256" key="1">
    <source>
        <dbReference type="SAM" id="MobiDB-lite"/>
    </source>
</evidence>
<evidence type="ECO:0000256" key="2">
    <source>
        <dbReference type="SAM" id="SignalP"/>
    </source>
</evidence>
<feature type="signal peptide" evidence="2">
    <location>
        <begin position="1"/>
        <end position="22"/>
    </location>
</feature>
<evidence type="ECO:0000313" key="4">
    <source>
        <dbReference type="Proteomes" id="UP000260351"/>
    </source>
</evidence>
<dbReference type="AlphaFoldDB" id="A0A3E1K4W4"/>
<organism evidence="3 4">
    <name type="scientific">Wenzhouxiangella sediminis</name>
    <dbReference type="NCBI Taxonomy" id="1792836"/>
    <lineage>
        <taxon>Bacteria</taxon>
        <taxon>Pseudomonadati</taxon>
        <taxon>Pseudomonadota</taxon>
        <taxon>Gammaproteobacteria</taxon>
        <taxon>Chromatiales</taxon>
        <taxon>Wenzhouxiangellaceae</taxon>
        <taxon>Wenzhouxiangella</taxon>
    </lineage>
</organism>
<dbReference type="EMBL" id="QUZK01000053">
    <property type="protein sequence ID" value="RFF28926.1"/>
    <property type="molecule type" value="Genomic_DNA"/>
</dbReference>
<comment type="caution">
    <text evidence="3">The sequence shown here is derived from an EMBL/GenBank/DDBJ whole genome shotgun (WGS) entry which is preliminary data.</text>
</comment>
<reference evidence="3 4" key="1">
    <citation type="submission" date="2018-08" db="EMBL/GenBank/DDBJ databases">
        <title>Wenzhouxiangella salilacus sp. nov., a novel bacterium isolated from a saline lake in Xinjiang Province, China.</title>
        <authorList>
            <person name="Han S."/>
        </authorList>
    </citation>
    <scope>NUCLEOTIDE SEQUENCE [LARGE SCALE GENOMIC DNA]</scope>
    <source>
        <strain evidence="3 4">XDB06</strain>
    </source>
</reference>
<proteinExistence type="predicted"/>
<feature type="chain" id="PRO_5017717712" evidence="2">
    <location>
        <begin position="23"/>
        <end position="353"/>
    </location>
</feature>
<dbReference type="Proteomes" id="UP000260351">
    <property type="component" value="Unassembled WGS sequence"/>
</dbReference>
<protein>
    <submittedName>
        <fullName evidence="3">Uncharacterized protein</fullName>
    </submittedName>
</protein>
<keyword evidence="2" id="KW-0732">Signal</keyword>
<evidence type="ECO:0000313" key="3">
    <source>
        <dbReference type="EMBL" id="RFF28926.1"/>
    </source>
</evidence>
<feature type="region of interest" description="Disordered" evidence="1">
    <location>
        <begin position="301"/>
        <end position="322"/>
    </location>
</feature>
<name>A0A3E1K4W4_9GAMM</name>
<gene>
    <name evidence="3" type="ORF">DZC52_15215</name>
</gene>